<comment type="caution">
    <text evidence="1">The sequence shown here is derived from an EMBL/GenBank/DDBJ whole genome shotgun (WGS) entry which is preliminary data.</text>
</comment>
<dbReference type="AlphaFoldDB" id="A0A9N9YK00"/>
<dbReference type="PANTHER" id="PTHR47642:SF6">
    <property type="entry name" value="ATP-DEPENDENT DNA HELICASE"/>
    <property type="match status" value="1"/>
</dbReference>
<proteinExistence type="predicted"/>
<organism evidence="1 2">
    <name type="scientific">Clonostachys rhizophaga</name>
    <dbReference type="NCBI Taxonomy" id="160324"/>
    <lineage>
        <taxon>Eukaryota</taxon>
        <taxon>Fungi</taxon>
        <taxon>Dikarya</taxon>
        <taxon>Ascomycota</taxon>
        <taxon>Pezizomycotina</taxon>
        <taxon>Sordariomycetes</taxon>
        <taxon>Hypocreomycetidae</taxon>
        <taxon>Hypocreales</taxon>
        <taxon>Bionectriaceae</taxon>
        <taxon>Clonostachys</taxon>
    </lineage>
</organism>
<gene>
    <name evidence="1" type="ORF">CRHIZ90672A_00018756</name>
</gene>
<keyword evidence="2" id="KW-1185">Reference proteome</keyword>
<dbReference type="SUPFAM" id="SSF52540">
    <property type="entry name" value="P-loop containing nucleoside triphosphate hydrolases"/>
    <property type="match status" value="1"/>
</dbReference>
<protein>
    <submittedName>
        <fullName evidence="1">Uncharacterized protein</fullName>
    </submittedName>
</protein>
<accession>A0A9N9YK00</accession>
<dbReference type="InterPro" id="IPR027417">
    <property type="entry name" value="P-loop_NTPase"/>
</dbReference>
<reference evidence="1" key="1">
    <citation type="submission" date="2021-10" db="EMBL/GenBank/DDBJ databases">
        <authorList>
            <person name="Piombo E."/>
        </authorList>
    </citation>
    <scope>NUCLEOTIDE SEQUENCE</scope>
</reference>
<dbReference type="OrthoDB" id="432234at2759"/>
<name>A0A9N9YK00_9HYPO</name>
<evidence type="ECO:0000313" key="2">
    <source>
        <dbReference type="Proteomes" id="UP000696573"/>
    </source>
</evidence>
<sequence>MILPEHPIYHFHQYCILCIVIRVGATHVNEFGNDVDSQAAGGLSKVLPICIGARVMLTENIWTENGLNGSIGIVEDLGWDRPSGINPRRIAPEVIMVRFEGYMGPSYYNDDTEMSKIVPIFPSKRGYLHGNKLCSRTQFPLTIAYTITVYKPQGITLDQVVADLSSKGFAVGLTYVTVSRVRTLQGLMFDGPFDHSDVVARTDSEGGSRE</sequence>
<dbReference type="PANTHER" id="PTHR47642">
    <property type="entry name" value="ATP-DEPENDENT DNA HELICASE"/>
    <property type="match status" value="1"/>
</dbReference>
<evidence type="ECO:0000313" key="1">
    <source>
        <dbReference type="EMBL" id="CAH0020032.1"/>
    </source>
</evidence>
<dbReference type="Proteomes" id="UP000696573">
    <property type="component" value="Unassembled WGS sequence"/>
</dbReference>
<dbReference type="InterPro" id="IPR051055">
    <property type="entry name" value="PIF1_helicase"/>
</dbReference>
<dbReference type="EMBL" id="CABFNQ020000606">
    <property type="protein sequence ID" value="CAH0020032.1"/>
    <property type="molecule type" value="Genomic_DNA"/>
</dbReference>